<sequence>MKSNVKLKINSLQSLENPP</sequence>
<organism evidence="1">
    <name type="scientific">Anguilla anguilla</name>
    <name type="common">European freshwater eel</name>
    <name type="synonym">Muraena anguilla</name>
    <dbReference type="NCBI Taxonomy" id="7936"/>
    <lineage>
        <taxon>Eukaryota</taxon>
        <taxon>Metazoa</taxon>
        <taxon>Chordata</taxon>
        <taxon>Craniata</taxon>
        <taxon>Vertebrata</taxon>
        <taxon>Euteleostomi</taxon>
        <taxon>Actinopterygii</taxon>
        <taxon>Neopterygii</taxon>
        <taxon>Teleostei</taxon>
        <taxon>Anguilliformes</taxon>
        <taxon>Anguillidae</taxon>
        <taxon>Anguilla</taxon>
    </lineage>
</organism>
<dbReference type="EMBL" id="GBXM01060984">
    <property type="protein sequence ID" value="JAH47593.1"/>
    <property type="molecule type" value="Transcribed_RNA"/>
</dbReference>
<reference evidence="1" key="2">
    <citation type="journal article" date="2015" name="Fish Shellfish Immunol.">
        <title>Early steps in the European eel (Anguilla anguilla)-Vibrio vulnificus interaction in the gills: Role of the RtxA13 toxin.</title>
        <authorList>
            <person name="Callol A."/>
            <person name="Pajuelo D."/>
            <person name="Ebbesson L."/>
            <person name="Teles M."/>
            <person name="MacKenzie S."/>
            <person name="Amaro C."/>
        </authorList>
    </citation>
    <scope>NUCLEOTIDE SEQUENCE</scope>
</reference>
<dbReference type="AlphaFoldDB" id="A0A0E9T4L9"/>
<reference evidence="1" key="1">
    <citation type="submission" date="2014-11" db="EMBL/GenBank/DDBJ databases">
        <authorList>
            <person name="Amaro Gonzalez C."/>
        </authorList>
    </citation>
    <scope>NUCLEOTIDE SEQUENCE</scope>
</reference>
<accession>A0A0E9T4L9</accession>
<evidence type="ECO:0000313" key="1">
    <source>
        <dbReference type="EMBL" id="JAH47593.1"/>
    </source>
</evidence>
<proteinExistence type="predicted"/>
<protein>
    <submittedName>
        <fullName evidence="1">Uncharacterized protein</fullName>
    </submittedName>
</protein>
<name>A0A0E9T4L9_ANGAN</name>